<dbReference type="EMBL" id="JBHRTL010000007">
    <property type="protein sequence ID" value="MFC3155888.1"/>
    <property type="molecule type" value="Genomic_DNA"/>
</dbReference>
<dbReference type="InterPro" id="IPR018741">
    <property type="entry name" value="DUF2288"/>
</dbReference>
<dbReference type="RefSeq" id="WP_382416871.1">
    <property type="nucleotide sequence ID" value="NZ_AP031500.1"/>
</dbReference>
<dbReference type="Proteomes" id="UP001595548">
    <property type="component" value="Unassembled WGS sequence"/>
</dbReference>
<organism evidence="1 2">
    <name type="scientific">Gilvimarinus japonicus</name>
    <dbReference type="NCBI Taxonomy" id="1796469"/>
    <lineage>
        <taxon>Bacteria</taxon>
        <taxon>Pseudomonadati</taxon>
        <taxon>Pseudomonadota</taxon>
        <taxon>Gammaproteobacteria</taxon>
        <taxon>Cellvibrionales</taxon>
        <taxon>Cellvibrionaceae</taxon>
        <taxon>Gilvimarinus</taxon>
    </lineage>
</organism>
<reference evidence="2" key="1">
    <citation type="journal article" date="2019" name="Int. J. Syst. Evol. Microbiol.">
        <title>The Global Catalogue of Microorganisms (GCM) 10K type strain sequencing project: providing services to taxonomists for standard genome sequencing and annotation.</title>
        <authorList>
            <consortium name="The Broad Institute Genomics Platform"/>
            <consortium name="The Broad Institute Genome Sequencing Center for Infectious Disease"/>
            <person name="Wu L."/>
            <person name="Ma J."/>
        </authorList>
    </citation>
    <scope>NUCLEOTIDE SEQUENCE [LARGE SCALE GENOMIC DNA]</scope>
    <source>
        <strain evidence="2">KCTC 52141</strain>
    </source>
</reference>
<sequence length="101" mass="11243">MTDDILKAKVNLETAPIPWHELQRFFAGGTAIYVAPELDLTLVATAMAEDNAAQIQHWMQANQVQPVSDEQAGRWFAAEAIVWAVVVKPWVVVQERITDNG</sequence>
<accession>A0ABV7HSW5</accession>
<gene>
    <name evidence="1" type="ORF">ACFOEB_11805</name>
</gene>
<evidence type="ECO:0000313" key="2">
    <source>
        <dbReference type="Proteomes" id="UP001595548"/>
    </source>
</evidence>
<evidence type="ECO:0000313" key="1">
    <source>
        <dbReference type="EMBL" id="MFC3155888.1"/>
    </source>
</evidence>
<dbReference type="Pfam" id="PF10052">
    <property type="entry name" value="DUF2288"/>
    <property type="match status" value="1"/>
</dbReference>
<name>A0ABV7HSW5_9GAMM</name>
<protein>
    <submittedName>
        <fullName evidence="1">DUF2288 domain-containing protein</fullName>
    </submittedName>
</protein>
<comment type="caution">
    <text evidence="1">The sequence shown here is derived from an EMBL/GenBank/DDBJ whole genome shotgun (WGS) entry which is preliminary data.</text>
</comment>
<keyword evidence="2" id="KW-1185">Reference proteome</keyword>
<proteinExistence type="predicted"/>